<sequence>MQALVRLARRSSLQNALPSFQQGFVTRAAAQSELAGGDGASAQSEVGAGVVGDVPAPGVAGLPGFAAPVAKMSSSKVYARLSNCPKYAFKSDILAYFEGCNFEPHQVVTIYDEKYRQRFIQLEFDNMEGFRQAQRTIVRQGRLGGRYLKLDLESRRYDEDDIHKIVKPFRGQSLLMMQVPNEANHEDVQRFFEGYNLLSNAVKILTVRKDLPAYVGRKINTSPNSPANFERRALVKFSSPLEAARALRAKHGQFCLNKGIDLRFVQ</sequence>
<gene>
    <name evidence="1" type="ORF">KC19_5G172500</name>
</gene>
<dbReference type="OrthoDB" id="2013327at2759"/>
<organism evidence="1 2">
    <name type="scientific">Ceratodon purpureus</name>
    <name type="common">Fire moss</name>
    <name type="synonym">Dicranum purpureum</name>
    <dbReference type="NCBI Taxonomy" id="3225"/>
    <lineage>
        <taxon>Eukaryota</taxon>
        <taxon>Viridiplantae</taxon>
        <taxon>Streptophyta</taxon>
        <taxon>Embryophyta</taxon>
        <taxon>Bryophyta</taxon>
        <taxon>Bryophytina</taxon>
        <taxon>Bryopsida</taxon>
        <taxon>Dicranidae</taxon>
        <taxon>Pseudoditrichales</taxon>
        <taxon>Ditrichaceae</taxon>
        <taxon>Ceratodon</taxon>
    </lineage>
</organism>
<proteinExistence type="predicted"/>
<dbReference type="Proteomes" id="UP000822688">
    <property type="component" value="Chromosome 5"/>
</dbReference>
<protein>
    <recommendedName>
        <fullName evidence="3">RRM domain-containing protein</fullName>
    </recommendedName>
</protein>
<dbReference type="GO" id="GO:0003676">
    <property type="term" value="F:nucleic acid binding"/>
    <property type="evidence" value="ECO:0007669"/>
    <property type="project" value="InterPro"/>
</dbReference>
<evidence type="ECO:0000313" key="1">
    <source>
        <dbReference type="EMBL" id="KAG0577678.1"/>
    </source>
</evidence>
<evidence type="ECO:0000313" key="2">
    <source>
        <dbReference type="Proteomes" id="UP000822688"/>
    </source>
</evidence>
<dbReference type="AlphaFoldDB" id="A0A8T0I540"/>
<dbReference type="Gene3D" id="3.30.70.330">
    <property type="match status" value="1"/>
</dbReference>
<dbReference type="InterPro" id="IPR012677">
    <property type="entry name" value="Nucleotide-bd_a/b_plait_sf"/>
</dbReference>
<accession>A0A8T0I540</accession>
<keyword evidence="2" id="KW-1185">Reference proteome</keyword>
<dbReference type="PANTHER" id="PTHR48167">
    <property type="entry name" value="EXPRESSED PROTEIN"/>
    <property type="match status" value="1"/>
</dbReference>
<name>A0A8T0I540_CERPU</name>
<evidence type="ECO:0008006" key="3">
    <source>
        <dbReference type="Google" id="ProtNLM"/>
    </source>
</evidence>
<dbReference type="EMBL" id="CM026425">
    <property type="protein sequence ID" value="KAG0577678.1"/>
    <property type="molecule type" value="Genomic_DNA"/>
</dbReference>
<reference evidence="1" key="1">
    <citation type="submission" date="2020-06" db="EMBL/GenBank/DDBJ databases">
        <title>WGS assembly of Ceratodon purpureus strain R40.</title>
        <authorList>
            <person name="Carey S.B."/>
            <person name="Jenkins J."/>
            <person name="Shu S."/>
            <person name="Lovell J.T."/>
            <person name="Sreedasyam A."/>
            <person name="Maumus F."/>
            <person name="Tiley G.P."/>
            <person name="Fernandez-Pozo N."/>
            <person name="Barry K."/>
            <person name="Chen C."/>
            <person name="Wang M."/>
            <person name="Lipzen A."/>
            <person name="Daum C."/>
            <person name="Saski C.A."/>
            <person name="Payton A.C."/>
            <person name="Mcbreen J.C."/>
            <person name="Conrad R.E."/>
            <person name="Kollar L.M."/>
            <person name="Olsson S."/>
            <person name="Huttunen S."/>
            <person name="Landis J.B."/>
            <person name="Wickett N.J."/>
            <person name="Johnson M.G."/>
            <person name="Rensing S.A."/>
            <person name="Grimwood J."/>
            <person name="Schmutz J."/>
            <person name="Mcdaniel S.F."/>
        </authorList>
    </citation>
    <scope>NUCLEOTIDE SEQUENCE</scope>
    <source>
        <strain evidence="1">R40</strain>
    </source>
</reference>
<dbReference type="SUPFAM" id="SSF54928">
    <property type="entry name" value="RNA-binding domain, RBD"/>
    <property type="match status" value="1"/>
</dbReference>
<comment type="caution">
    <text evidence="1">The sequence shown here is derived from an EMBL/GenBank/DDBJ whole genome shotgun (WGS) entry which is preliminary data.</text>
</comment>
<dbReference type="InterPro" id="IPR035979">
    <property type="entry name" value="RBD_domain_sf"/>
</dbReference>
<dbReference type="PANTHER" id="PTHR48167:SF2">
    <property type="entry name" value="EXPRESSED PROTEIN"/>
    <property type="match status" value="1"/>
</dbReference>